<proteinExistence type="predicted"/>
<accession>A0ABN7AZ93</accession>
<feature type="compositionally biased region" description="Basic and acidic residues" evidence="1">
    <location>
        <begin position="11"/>
        <end position="20"/>
    </location>
</feature>
<dbReference type="EMBL" id="AP028916">
    <property type="protein sequence ID" value="BES97498.1"/>
    <property type="molecule type" value="Genomic_DNA"/>
</dbReference>
<evidence type="ECO:0000313" key="2">
    <source>
        <dbReference type="EMBL" id="BES97498.1"/>
    </source>
</evidence>
<protein>
    <submittedName>
        <fullName evidence="2">Uncharacterized protein</fullName>
    </submittedName>
</protein>
<evidence type="ECO:0000256" key="1">
    <source>
        <dbReference type="SAM" id="MobiDB-lite"/>
    </source>
</evidence>
<keyword evidence="3" id="KW-1185">Reference proteome</keyword>
<feature type="region of interest" description="Disordered" evidence="1">
    <location>
        <begin position="1"/>
        <end position="20"/>
    </location>
</feature>
<organism evidence="2 3">
    <name type="scientific">Nesidiocoris tenuis</name>
    <dbReference type="NCBI Taxonomy" id="355587"/>
    <lineage>
        <taxon>Eukaryota</taxon>
        <taxon>Metazoa</taxon>
        <taxon>Ecdysozoa</taxon>
        <taxon>Arthropoda</taxon>
        <taxon>Hexapoda</taxon>
        <taxon>Insecta</taxon>
        <taxon>Pterygota</taxon>
        <taxon>Neoptera</taxon>
        <taxon>Paraneoptera</taxon>
        <taxon>Hemiptera</taxon>
        <taxon>Heteroptera</taxon>
        <taxon>Panheteroptera</taxon>
        <taxon>Cimicomorpha</taxon>
        <taxon>Miridae</taxon>
        <taxon>Dicyphina</taxon>
        <taxon>Nesidiocoris</taxon>
    </lineage>
</organism>
<name>A0ABN7AZ93_9HEMI</name>
<dbReference type="Proteomes" id="UP001307889">
    <property type="component" value="Chromosome 8"/>
</dbReference>
<sequence>MKRSKTTAAERGYREEKGQHDAPRLVCLAIECRLLPVRFPRSSGSGLFRSRVPSAARPVRFRGGACAVSVRRENIEDNQARKKEMLAIVNYMRALR</sequence>
<evidence type="ECO:0000313" key="3">
    <source>
        <dbReference type="Proteomes" id="UP001307889"/>
    </source>
</evidence>
<gene>
    <name evidence="2" type="ORF">NTJ_10312</name>
</gene>
<reference evidence="2 3" key="1">
    <citation type="submission" date="2023-09" db="EMBL/GenBank/DDBJ databases">
        <title>Nesidiocoris tenuis whole genome shotgun sequence.</title>
        <authorList>
            <person name="Shibata T."/>
            <person name="Shimoda M."/>
            <person name="Kobayashi T."/>
            <person name="Uehara T."/>
        </authorList>
    </citation>
    <scope>NUCLEOTIDE SEQUENCE [LARGE SCALE GENOMIC DNA]</scope>
    <source>
        <strain evidence="2 3">Japan</strain>
    </source>
</reference>